<reference evidence="2 3" key="1">
    <citation type="submission" date="2018-06" db="EMBL/GenBank/DDBJ databases">
        <title>Genomic Encyclopedia of Archaeal and Bacterial Type Strains, Phase II (KMG-II): from individual species to whole genera.</title>
        <authorList>
            <person name="Goeker M."/>
        </authorList>
    </citation>
    <scope>NUCLEOTIDE SEQUENCE [LARGE SCALE GENOMIC DNA]</scope>
    <source>
        <strain evidence="2 3">DSM 12408</strain>
    </source>
</reference>
<dbReference type="AlphaFoldDB" id="A0A327SJL1"/>
<sequence>MFAVMINIALNIKPIIRSLLTFLKSFFIDVLEIWFLWIGTTKNLGF</sequence>
<keyword evidence="3" id="KW-1185">Reference proteome</keyword>
<keyword evidence="1" id="KW-0472">Membrane</keyword>
<protein>
    <submittedName>
        <fullName evidence="2">Uncharacterized protein</fullName>
    </submittedName>
</protein>
<gene>
    <name evidence="2" type="ORF">LX77_01355</name>
</gene>
<feature type="transmembrane region" description="Helical" evidence="1">
    <location>
        <begin position="21"/>
        <end position="40"/>
    </location>
</feature>
<evidence type="ECO:0000313" key="3">
    <source>
        <dbReference type="Proteomes" id="UP000248987"/>
    </source>
</evidence>
<proteinExistence type="predicted"/>
<keyword evidence="1" id="KW-0812">Transmembrane</keyword>
<keyword evidence="1" id="KW-1133">Transmembrane helix</keyword>
<dbReference type="EMBL" id="QLLQ01000003">
    <property type="protein sequence ID" value="RAJ25937.1"/>
    <property type="molecule type" value="Genomic_DNA"/>
</dbReference>
<dbReference type="Proteomes" id="UP000248987">
    <property type="component" value="Unassembled WGS sequence"/>
</dbReference>
<evidence type="ECO:0000256" key="1">
    <source>
        <dbReference type="SAM" id="Phobius"/>
    </source>
</evidence>
<name>A0A327SJL1_9FLAO</name>
<comment type="caution">
    <text evidence="2">The sequence shown here is derived from an EMBL/GenBank/DDBJ whole genome shotgun (WGS) entry which is preliminary data.</text>
</comment>
<accession>A0A327SJL1</accession>
<evidence type="ECO:0000313" key="2">
    <source>
        <dbReference type="EMBL" id="RAJ25937.1"/>
    </source>
</evidence>
<organism evidence="2 3">
    <name type="scientific">Gelidibacter algens</name>
    <dbReference type="NCBI Taxonomy" id="49280"/>
    <lineage>
        <taxon>Bacteria</taxon>
        <taxon>Pseudomonadati</taxon>
        <taxon>Bacteroidota</taxon>
        <taxon>Flavobacteriia</taxon>
        <taxon>Flavobacteriales</taxon>
        <taxon>Flavobacteriaceae</taxon>
        <taxon>Gelidibacter</taxon>
    </lineage>
</organism>